<feature type="transmembrane region" description="Helical" evidence="1">
    <location>
        <begin position="30"/>
        <end position="53"/>
    </location>
</feature>
<dbReference type="EMBL" id="FPIA01000030">
    <property type="protein sequence ID" value="SFV88302.1"/>
    <property type="molecule type" value="Genomic_DNA"/>
</dbReference>
<keyword evidence="1" id="KW-1133">Transmembrane helix</keyword>
<dbReference type="AlphaFoldDB" id="A0A1W1E2X0"/>
<evidence type="ECO:0000313" key="2">
    <source>
        <dbReference type="EMBL" id="SFV88302.1"/>
    </source>
</evidence>
<proteinExistence type="predicted"/>
<accession>A0A1W1E2X0</accession>
<protein>
    <submittedName>
        <fullName evidence="2">Uncharacterized protein</fullName>
    </submittedName>
</protein>
<sequence length="58" mass="6695">MFVLEGLKNQGYFIAILDFLSMLKRTRISAFGLLFFKNGIMIGLQNQVFWALLPLDKL</sequence>
<evidence type="ECO:0000256" key="1">
    <source>
        <dbReference type="SAM" id="Phobius"/>
    </source>
</evidence>
<keyword evidence="1" id="KW-0812">Transmembrane</keyword>
<reference evidence="2" key="1">
    <citation type="submission" date="2016-10" db="EMBL/GenBank/DDBJ databases">
        <authorList>
            <person name="de Groot N.N."/>
        </authorList>
    </citation>
    <scope>NUCLEOTIDE SEQUENCE</scope>
</reference>
<gene>
    <name evidence="2" type="ORF">MNB_SUP05-SYMBIONT-7-183</name>
</gene>
<organism evidence="2">
    <name type="scientific">hydrothermal vent metagenome</name>
    <dbReference type="NCBI Taxonomy" id="652676"/>
    <lineage>
        <taxon>unclassified sequences</taxon>
        <taxon>metagenomes</taxon>
        <taxon>ecological metagenomes</taxon>
    </lineage>
</organism>
<name>A0A1W1E2X0_9ZZZZ</name>
<keyword evidence="1" id="KW-0472">Membrane</keyword>